<accession>A0AAV1AAK6</accession>
<gene>
    <name evidence="5" type="ORF">VFH_III231360</name>
</gene>
<feature type="region of interest" description="Disordered" evidence="3">
    <location>
        <begin position="110"/>
        <end position="155"/>
    </location>
</feature>
<evidence type="ECO:0000256" key="3">
    <source>
        <dbReference type="SAM" id="MobiDB-lite"/>
    </source>
</evidence>
<dbReference type="InterPro" id="IPR036869">
    <property type="entry name" value="J_dom_sf"/>
</dbReference>
<dbReference type="GO" id="GO:0005737">
    <property type="term" value="C:cytoplasm"/>
    <property type="evidence" value="ECO:0007669"/>
    <property type="project" value="TreeGrafter"/>
</dbReference>
<dbReference type="SUPFAM" id="SSF46565">
    <property type="entry name" value="Chaperone J-domain"/>
    <property type="match status" value="1"/>
</dbReference>
<protein>
    <recommendedName>
        <fullName evidence="4">J domain-containing protein</fullName>
    </recommendedName>
</protein>
<feature type="compositionally biased region" description="Polar residues" evidence="3">
    <location>
        <begin position="139"/>
        <end position="149"/>
    </location>
</feature>
<feature type="region of interest" description="Disordered" evidence="3">
    <location>
        <begin position="344"/>
        <end position="389"/>
    </location>
</feature>
<dbReference type="Gene3D" id="1.10.287.110">
    <property type="entry name" value="DnaJ domain"/>
    <property type="match status" value="1"/>
</dbReference>
<feature type="region of interest" description="Disordered" evidence="3">
    <location>
        <begin position="1207"/>
        <end position="1235"/>
    </location>
</feature>
<dbReference type="Proteomes" id="UP001157006">
    <property type="component" value="Chromosome 3"/>
</dbReference>
<feature type="region of interest" description="Disordered" evidence="3">
    <location>
        <begin position="228"/>
        <end position="267"/>
    </location>
</feature>
<reference evidence="5 6" key="1">
    <citation type="submission" date="2023-01" db="EMBL/GenBank/DDBJ databases">
        <authorList>
            <person name="Kreplak J."/>
        </authorList>
    </citation>
    <scope>NUCLEOTIDE SEQUENCE [LARGE SCALE GENOMIC DNA]</scope>
</reference>
<feature type="domain" description="J" evidence="4">
    <location>
        <begin position="1339"/>
        <end position="1403"/>
    </location>
</feature>
<feature type="compositionally biased region" description="Basic and acidic residues" evidence="3">
    <location>
        <begin position="1207"/>
        <end position="1224"/>
    </location>
</feature>
<evidence type="ECO:0000256" key="1">
    <source>
        <dbReference type="ARBA" id="ARBA00023054"/>
    </source>
</evidence>
<evidence type="ECO:0000256" key="2">
    <source>
        <dbReference type="SAM" id="Coils"/>
    </source>
</evidence>
<dbReference type="InterPro" id="IPR001623">
    <property type="entry name" value="DnaJ_domain"/>
</dbReference>
<keyword evidence="1 2" id="KW-0175">Coiled coil</keyword>
<keyword evidence="6" id="KW-1185">Reference proteome</keyword>
<dbReference type="FunFam" id="1.10.287.110:FF:000009">
    <property type="entry name" value="Auxilin-related protein 1"/>
    <property type="match status" value="1"/>
</dbReference>
<name>A0AAV1AAK6_VICFA</name>
<dbReference type="GO" id="GO:0031982">
    <property type="term" value="C:vesicle"/>
    <property type="evidence" value="ECO:0007669"/>
    <property type="project" value="TreeGrafter"/>
</dbReference>
<feature type="compositionally biased region" description="Polar residues" evidence="3">
    <location>
        <begin position="234"/>
        <end position="245"/>
    </location>
</feature>
<evidence type="ECO:0000313" key="6">
    <source>
        <dbReference type="Proteomes" id="UP001157006"/>
    </source>
</evidence>
<feature type="compositionally biased region" description="Basic and acidic residues" evidence="3">
    <location>
        <begin position="1087"/>
        <end position="1097"/>
    </location>
</feature>
<dbReference type="EMBL" id="OX451738">
    <property type="protein sequence ID" value="CAI8606462.1"/>
    <property type="molecule type" value="Genomic_DNA"/>
</dbReference>
<evidence type="ECO:0000313" key="5">
    <source>
        <dbReference type="EMBL" id="CAI8606462.1"/>
    </source>
</evidence>
<feature type="compositionally biased region" description="Basic and acidic residues" evidence="3">
    <location>
        <begin position="1063"/>
        <end position="1080"/>
    </location>
</feature>
<feature type="compositionally biased region" description="Polar residues" evidence="3">
    <location>
        <begin position="354"/>
        <end position="363"/>
    </location>
</feature>
<feature type="compositionally biased region" description="Basic and acidic residues" evidence="3">
    <location>
        <begin position="1036"/>
        <end position="1046"/>
    </location>
</feature>
<proteinExistence type="predicted"/>
<dbReference type="GO" id="GO:0072583">
    <property type="term" value="P:clathrin-dependent endocytosis"/>
    <property type="evidence" value="ECO:0007669"/>
    <property type="project" value="TreeGrafter"/>
</dbReference>
<dbReference type="PANTHER" id="PTHR23172">
    <property type="entry name" value="AUXILIN/CYCLIN G-ASSOCIATED KINASE-RELATED"/>
    <property type="match status" value="1"/>
</dbReference>
<dbReference type="PROSITE" id="PS50076">
    <property type="entry name" value="DNAJ_2"/>
    <property type="match status" value="1"/>
</dbReference>
<dbReference type="GO" id="GO:0030276">
    <property type="term" value="F:clathrin binding"/>
    <property type="evidence" value="ECO:0007669"/>
    <property type="project" value="TreeGrafter"/>
</dbReference>
<feature type="region of interest" description="Disordered" evidence="3">
    <location>
        <begin position="1036"/>
        <end position="1097"/>
    </location>
</feature>
<dbReference type="GO" id="GO:0072318">
    <property type="term" value="P:clathrin coat disassembly"/>
    <property type="evidence" value="ECO:0007669"/>
    <property type="project" value="TreeGrafter"/>
</dbReference>
<sequence length="1403" mass="156817">MEFGATTATLTKKLPNGLGVSGRSAYDGVFATPIKLRAPSFSQFEDYNEIFGSSGVSSSIPILELPELNERRIVTDDVRHSKLDYSKVFGGFENLDTAVPFEELVAKPREKGGSANGALKRSKVKSGEQSFREDHTSTSKETPVVSPSSHGAKRINMSYHKVNQGNESGTNGTTHIAQLHAVPAYTCLIEEVDLAKMSRARKSIPVAQEAYSDSHCDEGIREDEHCAKSFIDPSPNNVKKQSSDNGVKAKSRSDSMPVAQDAYSDSHCDEGIREGERCAKSFIDPAHNNAKKQSSDNGGKAINRSDSDSVDLFYDACEINNGSDEVHQVKVPSSEAMKENLDNNKNNIIDAPTSMATNGQASKSGRYDSPAGADSPTHSEDTVDSNSEAAASVAALRKAIEEAQMKIKVAKESMRRKKEGFPDRVKQKSSIDLKVREKKEAKPAYKTTEVKEINTRQTYGEMDALLQVTSEVGKLMTRTEKVRSDIGDKEMHAANEAVQDAQNKLIFSQAERREKVELKEADLKGKDLELKEAGGAEKVSYIENTGRKVFEPEESDHTIEMVKEYWGPKNVEEKVCAVNKASSHEEPVHETKHRCQEVAGKTNLIQETLDNGMMDKRLKVKEVEKVESKVTPFNEPKDYVINLGGQPSKVGNKENIGNKPEGGKKVRARKYWSIEQEECQKNLRAILELGKAEENTSQEQKESEDDKVEVVSELEKCELAESLEPIDNERACSLHHPELISTDQEMYNSGCLEDKNRNTSGFLNINQEVKLSCWREATDSKFSDIYVQEVPEDIVDHIHDDEEIYERNTKASDLVGNMRFQDAHASENELEEAAHLMEENERERNDKKVLEVIIETQTDPIYEEIRAAESGYTTGPSSSYEPEEAEKLSKTQVSNTVNENDETLAVTPEFYSCDLQDDMIVASNASMQQQAKYEEQDSVQETNDFSEKCASQTSSFDQVAPVLSETVHQMNSTFEAVTFEDNSTNVGEIDMMVSKNQDQCLEKAESDCDLAMLVKETTPESREIYKDLKEVRVVSDEEIDENRSHSSSEASQIPSMSEWKSSPFKEKEVKSINSKIKESHQTSMTMEAKEANGKAQKVEVDKELLKKIDEAKHKEREKEKLAVERAIREARERAFADAKERAALERVATEARQKNIMNGRERLKTTSQANEKTPAEKAAMEAKLKAERAAVERATAEARARALERALSEKAASDARNKSDKSVPEKFVGTSRGNGMKQNFHSKSFSYGVRDSSEVLDGANADSAQRCKARSERHQRIGDRVAKALAEKSMRDRLVQKEQDERNRVAEALDADVKRWSSGKTGNLRALLSTLQYILGPDSGWQSIPLTEIVTTPAVKKAYRKATLCVHPDKLQQRGASVQQKYTCEKVFDLLKEAWNRFNMEER</sequence>
<feature type="coiled-coil region" evidence="2">
    <location>
        <begin position="1177"/>
        <end position="1206"/>
    </location>
</feature>
<organism evidence="5 6">
    <name type="scientific">Vicia faba</name>
    <name type="common">Broad bean</name>
    <name type="synonym">Faba vulgaris</name>
    <dbReference type="NCBI Taxonomy" id="3906"/>
    <lineage>
        <taxon>Eukaryota</taxon>
        <taxon>Viridiplantae</taxon>
        <taxon>Streptophyta</taxon>
        <taxon>Embryophyta</taxon>
        <taxon>Tracheophyta</taxon>
        <taxon>Spermatophyta</taxon>
        <taxon>Magnoliopsida</taxon>
        <taxon>eudicotyledons</taxon>
        <taxon>Gunneridae</taxon>
        <taxon>Pentapetalae</taxon>
        <taxon>rosids</taxon>
        <taxon>fabids</taxon>
        <taxon>Fabales</taxon>
        <taxon>Fabaceae</taxon>
        <taxon>Papilionoideae</taxon>
        <taxon>50 kb inversion clade</taxon>
        <taxon>NPAAA clade</taxon>
        <taxon>Hologalegina</taxon>
        <taxon>IRL clade</taxon>
        <taxon>Fabeae</taxon>
        <taxon>Vicia</taxon>
    </lineage>
</organism>
<feature type="compositionally biased region" description="Polar residues" evidence="3">
    <location>
        <begin position="1047"/>
        <end position="1060"/>
    </location>
</feature>
<evidence type="ECO:0000259" key="4">
    <source>
        <dbReference type="PROSITE" id="PS50076"/>
    </source>
</evidence>
<dbReference type="PANTHER" id="PTHR23172:SF93">
    <property type="entry name" value="AUXILIN-LIKE PROTEIN"/>
    <property type="match status" value="1"/>
</dbReference>